<comment type="caution">
    <text evidence="2">The sequence shown here is derived from an EMBL/GenBank/DDBJ whole genome shotgun (WGS) entry which is preliminary data.</text>
</comment>
<dbReference type="InterPro" id="IPR045584">
    <property type="entry name" value="Pilin-like"/>
</dbReference>
<keyword evidence="1" id="KW-1133">Transmembrane helix</keyword>
<dbReference type="NCBIfam" id="TIGR02532">
    <property type="entry name" value="IV_pilin_GFxxxE"/>
    <property type="match status" value="1"/>
</dbReference>
<keyword evidence="1" id="KW-0812">Transmembrane</keyword>
<dbReference type="InterPro" id="IPR012902">
    <property type="entry name" value="N_methyl_site"/>
</dbReference>
<evidence type="ECO:0000313" key="2">
    <source>
        <dbReference type="EMBL" id="RMJ01857.1"/>
    </source>
</evidence>
<dbReference type="Pfam" id="PF07963">
    <property type="entry name" value="N_methyl"/>
    <property type="match status" value="1"/>
</dbReference>
<gene>
    <name evidence="2" type="primary">pilE1</name>
    <name evidence="2" type="ORF">DOQ08_03136</name>
</gene>
<sequence>MQLNKLKKNSNPARSRLGIPIATEWKLRLRGAESGFTLIELMIVVAIIGIIAAVAYPSYTQHVVKTKRAAAAACLVEQTSYMERFYTTNMRYDEDLAGNDNPLGAAKNPLVLDCMTQGQTGSDYTYAINPLTRTAYTITATPQGAQASNDSAKCGKLTLDQKGTRGAGGSVDKCW</sequence>
<dbReference type="EMBL" id="QMDL01000005">
    <property type="protein sequence ID" value="RMJ01857.1"/>
    <property type="molecule type" value="Genomic_DNA"/>
</dbReference>
<dbReference type="InterPro" id="IPR031982">
    <property type="entry name" value="PilE-like"/>
</dbReference>
<reference evidence="2 3" key="1">
    <citation type="submission" date="2018-08" db="EMBL/GenBank/DDBJ databases">
        <title>Whole Genome Sequence of the Moderate Halophilic Marine Bacterium Marinobacter litoralis Sw-45.</title>
        <authorList>
            <person name="Musa H."/>
        </authorList>
    </citation>
    <scope>NUCLEOTIDE SEQUENCE [LARGE SCALE GENOMIC DNA]</scope>
    <source>
        <strain evidence="2 3">Sw-45</strain>
    </source>
</reference>
<dbReference type="Pfam" id="PF16732">
    <property type="entry name" value="ComP_DUS"/>
    <property type="match status" value="1"/>
</dbReference>
<dbReference type="SUPFAM" id="SSF54523">
    <property type="entry name" value="Pili subunits"/>
    <property type="match status" value="1"/>
</dbReference>
<proteinExistence type="predicted"/>
<organism evidence="2 3">
    <name type="scientific">Marinobacter litoralis</name>
    <dbReference type="NCBI Taxonomy" id="187981"/>
    <lineage>
        <taxon>Bacteria</taxon>
        <taxon>Pseudomonadati</taxon>
        <taxon>Pseudomonadota</taxon>
        <taxon>Gammaproteobacteria</taxon>
        <taxon>Pseudomonadales</taxon>
        <taxon>Marinobacteraceae</taxon>
        <taxon>Marinobacter</taxon>
    </lineage>
</organism>
<dbReference type="Proteomes" id="UP000265903">
    <property type="component" value="Unassembled WGS sequence"/>
</dbReference>
<name>A0A3M2R9A9_9GAMM</name>
<keyword evidence="1" id="KW-0472">Membrane</keyword>
<dbReference type="RefSeq" id="WP_114335907.1">
    <property type="nucleotide sequence ID" value="NZ_QMDL01000005.1"/>
</dbReference>
<accession>A0A3M2R9A9</accession>
<dbReference type="OrthoDB" id="5296638at2"/>
<dbReference type="AlphaFoldDB" id="A0A3M2R9A9"/>
<evidence type="ECO:0000313" key="3">
    <source>
        <dbReference type="Proteomes" id="UP000265903"/>
    </source>
</evidence>
<feature type="transmembrane region" description="Helical" evidence="1">
    <location>
        <begin position="36"/>
        <end position="59"/>
    </location>
</feature>
<dbReference type="GO" id="GO:0043683">
    <property type="term" value="P:type IV pilus assembly"/>
    <property type="evidence" value="ECO:0007669"/>
    <property type="project" value="InterPro"/>
</dbReference>
<dbReference type="PROSITE" id="PS00409">
    <property type="entry name" value="PROKAR_NTER_METHYL"/>
    <property type="match status" value="1"/>
</dbReference>
<evidence type="ECO:0000256" key="1">
    <source>
        <dbReference type="SAM" id="Phobius"/>
    </source>
</evidence>
<dbReference type="Gene3D" id="3.30.700.10">
    <property type="entry name" value="Glycoprotein, Type 4 Pilin"/>
    <property type="match status" value="1"/>
</dbReference>
<protein>
    <submittedName>
        <fullName evidence="2">Fimbrial protein</fullName>
    </submittedName>
</protein>
<keyword evidence="3" id="KW-1185">Reference proteome</keyword>